<feature type="transmembrane region" description="Helical" evidence="5">
    <location>
        <begin position="527"/>
        <end position="546"/>
    </location>
</feature>
<evidence type="ECO:0000259" key="7">
    <source>
        <dbReference type="Pfam" id="PF22248"/>
    </source>
</evidence>
<dbReference type="Pfam" id="PF22248">
    <property type="entry name" value="ERMP1_C"/>
    <property type="match status" value="1"/>
</dbReference>
<evidence type="ECO:0000313" key="8">
    <source>
        <dbReference type="EMBL" id="EFN50786.1"/>
    </source>
</evidence>
<dbReference type="STRING" id="554065.E1ZTT2"/>
<comment type="similarity">
    <text evidence="3">Belongs to the peptidase M28 family.</text>
</comment>
<organism evidence="9">
    <name type="scientific">Chlorella variabilis</name>
    <name type="common">Green alga</name>
    <dbReference type="NCBI Taxonomy" id="554065"/>
    <lineage>
        <taxon>Eukaryota</taxon>
        <taxon>Viridiplantae</taxon>
        <taxon>Chlorophyta</taxon>
        <taxon>core chlorophytes</taxon>
        <taxon>Trebouxiophyceae</taxon>
        <taxon>Chlorellales</taxon>
        <taxon>Chlorellaceae</taxon>
        <taxon>Chlorella clade</taxon>
        <taxon>Chlorella</taxon>
    </lineage>
</organism>
<dbReference type="InterPro" id="IPR007484">
    <property type="entry name" value="Peptidase_M28"/>
</dbReference>
<comment type="cofactor">
    <cofactor evidence="1">
        <name>Zn(2+)</name>
        <dbReference type="ChEBI" id="CHEBI:29105"/>
    </cofactor>
</comment>
<evidence type="ECO:0000256" key="1">
    <source>
        <dbReference type="ARBA" id="ARBA00001947"/>
    </source>
</evidence>
<evidence type="ECO:0000256" key="2">
    <source>
        <dbReference type="ARBA" id="ARBA00004477"/>
    </source>
</evidence>
<accession>E1ZTT2</accession>
<feature type="transmembrane region" description="Helical" evidence="5">
    <location>
        <begin position="329"/>
        <end position="352"/>
    </location>
</feature>
<keyword evidence="9" id="KW-1185">Reference proteome</keyword>
<dbReference type="GO" id="GO:0008235">
    <property type="term" value="F:metalloexopeptidase activity"/>
    <property type="evidence" value="ECO:0007669"/>
    <property type="project" value="InterPro"/>
</dbReference>
<feature type="domain" description="Peptidase M28" evidence="6">
    <location>
        <begin position="161"/>
        <end position="252"/>
    </location>
</feature>
<feature type="transmembrane region" description="Helical" evidence="5">
    <location>
        <begin position="299"/>
        <end position="317"/>
    </location>
</feature>
<feature type="transmembrane region" description="Helical" evidence="5">
    <location>
        <begin position="397"/>
        <end position="415"/>
    </location>
</feature>
<dbReference type="InParanoid" id="E1ZTT2"/>
<name>E1ZTT2_CHLVA</name>
<keyword evidence="5" id="KW-1133">Transmembrane helix</keyword>
<dbReference type="RefSeq" id="XP_005852323.1">
    <property type="nucleotide sequence ID" value="XM_005852261.1"/>
</dbReference>
<dbReference type="GO" id="GO:0005783">
    <property type="term" value="C:endoplasmic reticulum"/>
    <property type="evidence" value="ECO:0007669"/>
    <property type="project" value="UniProtKB-SubCell"/>
</dbReference>
<dbReference type="InterPro" id="IPR045175">
    <property type="entry name" value="M28_fam"/>
</dbReference>
<dbReference type="Proteomes" id="UP000008141">
    <property type="component" value="Unassembled WGS sequence"/>
</dbReference>
<feature type="transmembrane region" description="Helical" evidence="5">
    <location>
        <begin position="486"/>
        <end position="515"/>
    </location>
</feature>
<feature type="transmembrane region" description="Helical" evidence="5">
    <location>
        <begin position="364"/>
        <end position="385"/>
    </location>
</feature>
<feature type="transmembrane region" description="Helical" evidence="5">
    <location>
        <begin position="445"/>
        <end position="466"/>
    </location>
</feature>
<evidence type="ECO:0000256" key="5">
    <source>
        <dbReference type="SAM" id="Phobius"/>
    </source>
</evidence>
<dbReference type="eggNOG" id="KOG2194">
    <property type="taxonomic scope" value="Eukaryota"/>
</dbReference>
<dbReference type="GO" id="GO:0006508">
    <property type="term" value="P:proteolysis"/>
    <property type="evidence" value="ECO:0007669"/>
    <property type="project" value="InterPro"/>
</dbReference>
<dbReference type="PANTHER" id="PTHR12147">
    <property type="entry name" value="METALLOPEPTIDASE M28 FAMILY MEMBER"/>
    <property type="match status" value="1"/>
</dbReference>
<dbReference type="Gene3D" id="3.40.630.10">
    <property type="entry name" value="Zn peptidases"/>
    <property type="match status" value="2"/>
</dbReference>
<reference evidence="8 9" key="1">
    <citation type="journal article" date="2010" name="Plant Cell">
        <title>The Chlorella variabilis NC64A genome reveals adaptation to photosymbiosis, coevolution with viruses, and cryptic sex.</title>
        <authorList>
            <person name="Blanc G."/>
            <person name="Duncan G."/>
            <person name="Agarkova I."/>
            <person name="Borodovsky M."/>
            <person name="Gurnon J."/>
            <person name="Kuo A."/>
            <person name="Lindquist E."/>
            <person name="Lucas S."/>
            <person name="Pangilinan J."/>
            <person name="Polle J."/>
            <person name="Salamov A."/>
            <person name="Terry A."/>
            <person name="Yamada T."/>
            <person name="Dunigan D.D."/>
            <person name="Grigoriev I.V."/>
            <person name="Claverie J.M."/>
            <person name="Van Etten J.L."/>
        </authorList>
    </citation>
    <scope>NUCLEOTIDE SEQUENCE [LARGE SCALE GENOMIC DNA]</scope>
    <source>
        <strain evidence="8 9">NC64A</strain>
    </source>
</reference>
<gene>
    <name evidence="8" type="ORF">CHLNCDRAFT_142511</name>
</gene>
<protein>
    <submittedName>
        <fullName evidence="8">Uncharacterized protein</fullName>
    </submittedName>
</protein>
<proteinExistence type="inferred from homology"/>
<dbReference type="InterPro" id="IPR053973">
    <property type="entry name" value="ERMP1-like_C"/>
</dbReference>
<dbReference type="OMA" id="SWFTHNW"/>
<dbReference type="SUPFAM" id="SSF53187">
    <property type="entry name" value="Zn-dependent exopeptidases"/>
    <property type="match status" value="1"/>
</dbReference>
<keyword evidence="5" id="KW-0472">Membrane</keyword>
<feature type="domain" description="Endoplasmic reticulum metallopeptidase 1-like C-terminal" evidence="7">
    <location>
        <begin position="686"/>
        <end position="778"/>
    </location>
</feature>
<comment type="subcellular location">
    <subcellularLocation>
        <location evidence="2">Endoplasmic reticulum membrane</location>
        <topology evidence="2">Multi-pass membrane protein</topology>
    </subcellularLocation>
</comment>
<dbReference type="KEGG" id="cvr:CHLNCDRAFT_142511"/>
<evidence type="ECO:0000256" key="3">
    <source>
        <dbReference type="ARBA" id="ARBA00010918"/>
    </source>
</evidence>
<dbReference type="OrthoDB" id="76293at2759"/>
<dbReference type="PANTHER" id="PTHR12147:SF22">
    <property type="entry name" value="ENDOPLASMIC RETICULUM METALLOPEPTIDASE 1"/>
    <property type="match status" value="1"/>
</dbReference>
<dbReference type="EMBL" id="GL433874">
    <property type="protein sequence ID" value="EFN50786.1"/>
    <property type="molecule type" value="Genomic_DNA"/>
</dbReference>
<keyword evidence="5" id="KW-0812">Transmembrane</keyword>
<dbReference type="FunCoup" id="E1ZTT2">
    <property type="interactions" value="614"/>
</dbReference>
<dbReference type="AlphaFoldDB" id="E1ZTT2"/>
<keyword evidence="4" id="KW-0256">Endoplasmic reticulum</keyword>
<evidence type="ECO:0000256" key="4">
    <source>
        <dbReference type="ARBA" id="ARBA00022824"/>
    </source>
</evidence>
<dbReference type="GeneID" id="17350208"/>
<evidence type="ECO:0000313" key="9">
    <source>
        <dbReference type="Proteomes" id="UP000008141"/>
    </source>
</evidence>
<dbReference type="Pfam" id="PF04389">
    <property type="entry name" value="Peptidase_M28"/>
    <property type="match status" value="1"/>
</dbReference>
<sequence length="780" mass="81564">MSGRQRNGLKAPGTDWRLLTVAALVFAALYATTNHFFCEVPDPLPATADPARFAEGRVMQHLHQLATVIGHRQVGSVGEEQAAQYILAEVQKIAAEAAERRPDLVVEAARESVSGGVTMHAFKFQIANVYRNLTNVVLRVAPAAPAAARKKASTGPWGPDVVFQHTGDWTLAAYARSAPRPRGTTMAQDFFDLGLIPADTDYRMFSYRHYGSLPGIDIAFIFDGTAYHTARDEVARIRPGTLQAMGDNVLAAVQEFARVLATDPAVPSADHAGGSVYFDLWGRTMVIYSHAQAKALHHAPLFIILLLPLLGSAGGGAPVTWRRLAGSTALAAVSLLGAVLVPAAVGAARAAASGTAMVWYGRPLLAYAVYLPAAAAGLVLPYAALPAPRGAAASRSLGAALLFALLCSGLTSIGMHSSFFYALWAASAALAAAALGGGGEGGRGWGGAAALVACFLPPLAVVLPSSTTFMAHVMEKVGLAGGAPGLLGLVLADTAVGAVAGATVLLTLGTLTPYLLGALGPRRVRQLAAALLAASLAAAAVGSLRYPQQYSRDHPKRLLVQHIHVQGPGKPCACVRGGIQESKLSVVGLDSVPLAAALPPTFLQRPAADFSVDEWEALYPLNYLISVGEARVVPAAEDPDGAAAPLPALRMHSRGPVPQAEAGRQVDRLDLELDTGKGGAWGVMNFTLAGGGSLLGWSLSDGVAQTEAPQGGASHMVRFAGNLHARRYHFWLDVPAGEKLRVGLYVKFVEESAATRQLLADLPDWTSPAAVVSYHSRWQF</sequence>
<feature type="transmembrane region" description="Helical" evidence="5">
    <location>
        <begin position="421"/>
        <end position="438"/>
    </location>
</feature>
<evidence type="ECO:0000259" key="6">
    <source>
        <dbReference type="Pfam" id="PF04389"/>
    </source>
</evidence>